<dbReference type="GO" id="GO:0032993">
    <property type="term" value="C:protein-DNA complex"/>
    <property type="evidence" value="ECO:0007669"/>
    <property type="project" value="TreeGrafter"/>
</dbReference>
<evidence type="ECO:0000313" key="7">
    <source>
        <dbReference type="EMBL" id="XBS91568.1"/>
    </source>
</evidence>
<comment type="similarity">
    <text evidence="2">Belongs to the alkylbase DNA glycosidase AlkA family.</text>
</comment>
<dbReference type="InterPro" id="IPR011257">
    <property type="entry name" value="DNA_glycosylase"/>
</dbReference>
<reference evidence="7" key="1">
    <citation type="submission" date="2024-06" db="EMBL/GenBank/DDBJ databases">
        <authorList>
            <person name="Sun Y."/>
        </authorList>
    </citation>
    <scope>NUCLEOTIDE SEQUENCE</scope>
    <source>
        <strain evidence="7">IGA1.0</strain>
    </source>
</reference>
<accession>A0AAU7QS23</accession>
<evidence type="ECO:0000256" key="4">
    <source>
        <dbReference type="ARBA" id="ARBA00022763"/>
    </source>
</evidence>
<proteinExistence type="inferred from homology"/>
<dbReference type="EC" id="3.2.2.21" evidence="3"/>
<evidence type="ECO:0000256" key="3">
    <source>
        <dbReference type="ARBA" id="ARBA00012000"/>
    </source>
</evidence>
<name>A0AAU7QS23_9GAMM</name>
<dbReference type="PANTHER" id="PTHR43003:SF5">
    <property type="entry name" value="DNA-3-METHYLADENINE GLYCOSYLASE"/>
    <property type="match status" value="1"/>
</dbReference>
<dbReference type="SUPFAM" id="SSF48150">
    <property type="entry name" value="DNA-glycosylase"/>
    <property type="match status" value="1"/>
</dbReference>
<dbReference type="InterPro" id="IPR003265">
    <property type="entry name" value="HhH-GPD_domain"/>
</dbReference>
<organism evidence="7">
    <name type="scientific">Rhodanobacter sp. IGA1.0</name>
    <dbReference type="NCBI Taxonomy" id="3158582"/>
    <lineage>
        <taxon>Bacteria</taxon>
        <taxon>Pseudomonadati</taxon>
        <taxon>Pseudomonadota</taxon>
        <taxon>Gammaproteobacteria</taxon>
        <taxon>Lysobacterales</taxon>
        <taxon>Rhodanobacteraceae</taxon>
        <taxon>Rhodanobacter</taxon>
    </lineage>
</organism>
<keyword evidence="5" id="KW-0234">DNA repair</keyword>
<comment type="catalytic activity">
    <reaction evidence="1">
        <text>Hydrolysis of alkylated DNA, releasing 3-methyladenine, 3-methylguanine, 7-methylguanine and 7-methyladenine.</text>
        <dbReference type="EC" id="3.2.2.21"/>
    </reaction>
</comment>
<protein>
    <recommendedName>
        <fullName evidence="3">DNA-3-methyladenine glycosylase II</fullName>
        <ecNumber evidence="3">3.2.2.21</ecNumber>
    </recommendedName>
</protein>
<evidence type="ECO:0000256" key="1">
    <source>
        <dbReference type="ARBA" id="ARBA00000086"/>
    </source>
</evidence>
<dbReference type="GO" id="GO:0006307">
    <property type="term" value="P:DNA alkylation repair"/>
    <property type="evidence" value="ECO:0007669"/>
    <property type="project" value="TreeGrafter"/>
</dbReference>
<dbReference type="GO" id="GO:0006285">
    <property type="term" value="P:base-excision repair, AP site formation"/>
    <property type="evidence" value="ECO:0007669"/>
    <property type="project" value="TreeGrafter"/>
</dbReference>
<gene>
    <name evidence="7" type="ORF">ABNK63_08050</name>
</gene>
<dbReference type="PANTHER" id="PTHR43003">
    <property type="entry name" value="DNA-3-METHYLADENINE GLYCOSYLASE"/>
    <property type="match status" value="1"/>
</dbReference>
<dbReference type="EMBL" id="CP157948">
    <property type="protein sequence ID" value="XBS91568.1"/>
    <property type="molecule type" value="Genomic_DNA"/>
</dbReference>
<dbReference type="Gene3D" id="1.10.340.30">
    <property type="entry name" value="Hypothetical protein, domain 2"/>
    <property type="match status" value="1"/>
</dbReference>
<dbReference type="SMART" id="SM00478">
    <property type="entry name" value="ENDO3c"/>
    <property type="match status" value="1"/>
</dbReference>
<dbReference type="GO" id="GO:0043916">
    <property type="term" value="F:DNA-7-methylguanine glycosylase activity"/>
    <property type="evidence" value="ECO:0007669"/>
    <property type="project" value="TreeGrafter"/>
</dbReference>
<dbReference type="CDD" id="cd00056">
    <property type="entry name" value="ENDO3c"/>
    <property type="match status" value="1"/>
</dbReference>
<dbReference type="Pfam" id="PF00730">
    <property type="entry name" value="HhH-GPD"/>
    <property type="match status" value="1"/>
</dbReference>
<dbReference type="GO" id="GO:0008725">
    <property type="term" value="F:DNA-3-methyladenine glycosylase activity"/>
    <property type="evidence" value="ECO:0007669"/>
    <property type="project" value="TreeGrafter"/>
</dbReference>
<dbReference type="InterPro" id="IPR051912">
    <property type="entry name" value="Alkylbase_DNA_Glycosylase/TA"/>
</dbReference>
<dbReference type="AlphaFoldDB" id="A0AAU7QS23"/>
<evidence type="ECO:0000256" key="5">
    <source>
        <dbReference type="ARBA" id="ARBA00023204"/>
    </source>
</evidence>
<dbReference type="GO" id="GO:0032131">
    <property type="term" value="F:alkylated DNA binding"/>
    <property type="evidence" value="ECO:0007669"/>
    <property type="project" value="TreeGrafter"/>
</dbReference>
<dbReference type="Gene3D" id="1.10.1670.40">
    <property type="match status" value="1"/>
</dbReference>
<dbReference type="RefSeq" id="WP_007805460.1">
    <property type="nucleotide sequence ID" value="NZ_CP157948.1"/>
</dbReference>
<evidence type="ECO:0000256" key="2">
    <source>
        <dbReference type="ARBA" id="ARBA00010817"/>
    </source>
</evidence>
<evidence type="ECO:0000259" key="6">
    <source>
        <dbReference type="SMART" id="SM00478"/>
    </source>
</evidence>
<sequence>MKGRKPASVDASKHLASIDPDWAQLVAQLGPCGHEPKPAREPYEALVRAVAYQQLHVKAGDAIVARLLTLHPRSAFPSPRQLLDASFDAMRACGFSARKIETIRGIAAATLEGVVPGLATAQALADDELIARLGALKGIGRWTVEMFLIYSLARPDILPADDFGVREGYRLLKSLDAAPTPKAMALIGQAWSPHRTAAAWYLWRVPRPVKAKRTTTPTAE</sequence>
<keyword evidence="4" id="KW-0227">DNA damage</keyword>
<dbReference type="FunFam" id="1.10.340.30:FF:000004">
    <property type="entry name" value="DNA-3-methyladenine glycosylase II"/>
    <property type="match status" value="1"/>
</dbReference>
<feature type="domain" description="HhH-GPD" evidence="6">
    <location>
        <begin position="51"/>
        <end position="207"/>
    </location>
</feature>